<dbReference type="Proteomes" id="UP001367676">
    <property type="component" value="Unassembled WGS sequence"/>
</dbReference>
<evidence type="ECO:0000259" key="9">
    <source>
        <dbReference type="PROSITE" id="PS50850"/>
    </source>
</evidence>
<dbReference type="EMBL" id="JBBCAQ010000037">
    <property type="protein sequence ID" value="KAK7573737.1"/>
    <property type="molecule type" value="Genomic_DNA"/>
</dbReference>
<dbReference type="AlphaFoldDB" id="A0AAN9T4H2"/>
<feature type="domain" description="Major facilitator superfamily (MFS) profile" evidence="9">
    <location>
        <begin position="392"/>
        <end position="836"/>
    </location>
</feature>
<feature type="transmembrane region" description="Helical" evidence="8">
    <location>
        <begin position="814"/>
        <end position="832"/>
    </location>
</feature>
<organism evidence="10 11">
    <name type="scientific">Parthenolecanium corni</name>
    <dbReference type="NCBI Taxonomy" id="536013"/>
    <lineage>
        <taxon>Eukaryota</taxon>
        <taxon>Metazoa</taxon>
        <taxon>Ecdysozoa</taxon>
        <taxon>Arthropoda</taxon>
        <taxon>Hexapoda</taxon>
        <taxon>Insecta</taxon>
        <taxon>Pterygota</taxon>
        <taxon>Neoptera</taxon>
        <taxon>Paraneoptera</taxon>
        <taxon>Hemiptera</taxon>
        <taxon>Sternorrhyncha</taxon>
        <taxon>Coccoidea</taxon>
        <taxon>Coccidae</taxon>
        <taxon>Parthenolecanium</taxon>
    </lineage>
</organism>
<feature type="transmembrane region" description="Helical" evidence="8">
    <location>
        <begin position="746"/>
        <end position="769"/>
    </location>
</feature>
<feature type="transmembrane region" description="Helical" evidence="8">
    <location>
        <begin position="564"/>
        <end position="583"/>
    </location>
</feature>
<keyword evidence="6 8" id="KW-1133">Transmembrane helix</keyword>
<dbReference type="PANTHER" id="PTHR48021">
    <property type="match status" value="1"/>
</dbReference>
<dbReference type="FunFam" id="1.20.1250.20:FF:000218">
    <property type="entry name" value="facilitated trehalose transporter Tret1"/>
    <property type="match status" value="2"/>
</dbReference>
<dbReference type="Gene3D" id="1.20.1250.20">
    <property type="entry name" value="MFS general substrate transporter like domains"/>
    <property type="match status" value="2"/>
</dbReference>
<feature type="transmembrane region" description="Helical" evidence="8">
    <location>
        <begin position="393"/>
        <end position="411"/>
    </location>
</feature>
<feature type="transmembrane region" description="Helical" evidence="8">
    <location>
        <begin position="145"/>
        <end position="162"/>
    </location>
</feature>
<feature type="transmembrane region" description="Helical" evidence="8">
    <location>
        <begin position="359"/>
        <end position="381"/>
    </location>
</feature>
<protein>
    <recommendedName>
        <fullName evidence="9">Major facilitator superfamily (MFS) profile domain-containing protein</fullName>
    </recommendedName>
</protein>
<feature type="transmembrane region" description="Helical" evidence="8">
    <location>
        <begin position="117"/>
        <end position="139"/>
    </location>
</feature>
<keyword evidence="4" id="KW-0762">Sugar transport</keyword>
<evidence type="ECO:0000313" key="11">
    <source>
        <dbReference type="Proteomes" id="UP001367676"/>
    </source>
</evidence>
<keyword evidence="3" id="KW-1003">Cell membrane</keyword>
<feature type="transmembrane region" description="Helical" evidence="8">
    <location>
        <begin position="323"/>
        <end position="347"/>
    </location>
</feature>
<feature type="transmembrane region" description="Helical" evidence="8">
    <location>
        <begin position="80"/>
        <end position="105"/>
    </location>
</feature>
<dbReference type="PROSITE" id="PS50850">
    <property type="entry name" value="MFS"/>
    <property type="match status" value="2"/>
</dbReference>
<keyword evidence="7 8" id="KW-0472">Membrane</keyword>
<dbReference type="InterPro" id="IPR020846">
    <property type="entry name" value="MFS_dom"/>
</dbReference>
<evidence type="ECO:0000256" key="6">
    <source>
        <dbReference type="ARBA" id="ARBA00022989"/>
    </source>
</evidence>
<gene>
    <name evidence="10" type="ORF">V9T40_010928</name>
</gene>
<name>A0AAN9T4H2_9HEMI</name>
<keyword evidence="2" id="KW-0813">Transport</keyword>
<feature type="transmembrane region" description="Helical" evidence="8">
    <location>
        <begin position="781"/>
        <end position="802"/>
    </location>
</feature>
<feature type="transmembrane region" description="Helical" evidence="8">
    <location>
        <begin position="650"/>
        <end position="675"/>
    </location>
</feature>
<dbReference type="PANTHER" id="PTHR48021:SF1">
    <property type="entry name" value="GH07001P-RELATED"/>
    <property type="match status" value="1"/>
</dbReference>
<dbReference type="GO" id="GO:0022857">
    <property type="term" value="F:transmembrane transporter activity"/>
    <property type="evidence" value="ECO:0007669"/>
    <property type="project" value="InterPro"/>
</dbReference>
<feature type="transmembrane region" description="Helical" evidence="8">
    <location>
        <begin position="713"/>
        <end position="734"/>
    </location>
</feature>
<feature type="transmembrane region" description="Helical" evidence="8">
    <location>
        <begin position="58"/>
        <end position="74"/>
    </location>
</feature>
<evidence type="ECO:0000256" key="4">
    <source>
        <dbReference type="ARBA" id="ARBA00022597"/>
    </source>
</evidence>
<evidence type="ECO:0000256" key="3">
    <source>
        <dbReference type="ARBA" id="ARBA00022475"/>
    </source>
</evidence>
<proteinExistence type="predicted"/>
<evidence type="ECO:0000256" key="1">
    <source>
        <dbReference type="ARBA" id="ARBA00004651"/>
    </source>
</evidence>
<dbReference type="InterPro" id="IPR036259">
    <property type="entry name" value="MFS_trans_sf"/>
</dbReference>
<keyword evidence="5 8" id="KW-0812">Transmembrane</keyword>
<feature type="transmembrane region" description="Helical" evidence="8">
    <location>
        <begin position="266"/>
        <end position="285"/>
    </location>
</feature>
<dbReference type="InterPro" id="IPR050549">
    <property type="entry name" value="MFS_Trehalose_Transporter"/>
</dbReference>
<dbReference type="Pfam" id="PF00083">
    <property type="entry name" value="Sugar_tr"/>
    <property type="match status" value="2"/>
</dbReference>
<keyword evidence="11" id="KW-1185">Reference proteome</keyword>
<comment type="caution">
    <text evidence="10">The sequence shown here is derived from an EMBL/GenBank/DDBJ whole genome shotgun (WGS) entry which is preliminary data.</text>
</comment>
<dbReference type="InterPro" id="IPR005829">
    <property type="entry name" value="Sugar_transporter_CS"/>
</dbReference>
<dbReference type="InterPro" id="IPR005828">
    <property type="entry name" value="MFS_sugar_transport-like"/>
</dbReference>
<feature type="domain" description="Major facilitator superfamily (MFS) profile" evidence="9">
    <location>
        <begin position="1"/>
        <end position="400"/>
    </location>
</feature>
<dbReference type="PROSITE" id="PS00217">
    <property type="entry name" value="SUGAR_TRANSPORT_2"/>
    <property type="match status" value="2"/>
</dbReference>
<dbReference type="SUPFAM" id="SSF103473">
    <property type="entry name" value="MFS general substrate transporter"/>
    <property type="match status" value="2"/>
</dbReference>
<dbReference type="GO" id="GO:0005886">
    <property type="term" value="C:plasma membrane"/>
    <property type="evidence" value="ECO:0007669"/>
    <property type="project" value="UniProtKB-SubCell"/>
</dbReference>
<feature type="transmembrane region" description="Helical" evidence="8">
    <location>
        <begin position="229"/>
        <end position="254"/>
    </location>
</feature>
<sequence length="845" mass="94749">MFGIQLGWTAPTLLKLKNAEDFAASSENLSWIASSHEIGRILGPFLGAIVVNKIGRKYSLTICSISFFLLWLIMAFARSITVICCLRMLLGITQGVNILTTAIYFPENCTPKMRGIIGSLYPLYLNIGTITEYMLITYLTFETVAFVNAAIGFCGSLTCFFLKETPYFLEMKKQSERAKKNLMWLRGKKEFDSEVKLELDKIRENIQQEVLKEKSIVSIITTRENYKSLLIIIFLNLLFFMTGHHSIIAYSSLIFQPSSIFSSSEYTIIAGIFPLVSSCILPFIIERYDRRSICLSLLFILGSNHACLFLLKSMETNISKQCFSWLIFILTAVVMAVSILQISMTGIMTGELPPMSVKAIGNSLSVIMASSASATVVAIFLPITDAFGMKYNFLIYSIAAILLFLLILLVVPETRVYFNEFMVGLLYGWTAPNVVKLRNDDSLRPTDEEISWIASIHDVGRIFGTLIPALLLDRIGRMSTIILSTVLFLLTWLATIFAHSVALICFLRYLLGLTQGVHDVTSSIYVSENCSPRVRGIIGSVAPLFMNIGQIVEYILATYLSYKMTNVVNACIALFALSSSFFLKETPYFLAMKGRDGAAEKNLRWLRGKSVPENDIKEELHKIQQNMQSENLKKKSFKTLFTNAENYKSILIVIVLYSLNVVTGKSVLVAYASIIYQPTAVFSATELVIAMGAFQLLATLIVPFIIERWNRRILILSSLFIMGVCHICTIILYTLDSTIWGGYFPWMIFASVTCYLTIYAMAFPIMFMIRGELLPMSVRAVGGAVSVVTNSLSSFVVIRLFLPITAAYGVEYNFIIYLTSCILTFIFVYFILPETRGKALTDVKV</sequence>
<accession>A0AAN9T4H2</accession>
<evidence type="ECO:0000256" key="2">
    <source>
        <dbReference type="ARBA" id="ARBA00022448"/>
    </source>
</evidence>
<evidence type="ECO:0000256" key="7">
    <source>
        <dbReference type="ARBA" id="ARBA00023136"/>
    </source>
</evidence>
<evidence type="ECO:0000256" key="8">
    <source>
        <dbReference type="SAM" id="Phobius"/>
    </source>
</evidence>
<evidence type="ECO:0000313" key="10">
    <source>
        <dbReference type="EMBL" id="KAK7573737.1"/>
    </source>
</evidence>
<feature type="transmembrane region" description="Helical" evidence="8">
    <location>
        <begin position="687"/>
        <end position="706"/>
    </location>
</feature>
<feature type="transmembrane region" description="Helical" evidence="8">
    <location>
        <begin position="481"/>
        <end position="511"/>
    </location>
</feature>
<reference evidence="10 11" key="1">
    <citation type="submission" date="2024-03" db="EMBL/GenBank/DDBJ databases">
        <title>Adaptation during the transition from Ophiocordyceps entomopathogen to insect associate is accompanied by gene loss and intensified selection.</title>
        <authorList>
            <person name="Ward C.M."/>
            <person name="Onetto C.A."/>
            <person name="Borneman A.R."/>
        </authorList>
    </citation>
    <scope>NUCLEOTIDE SEQUENCE [LARGE SCALE GENOMIC DNA]</scope>
    <source>
        <strain evidence="10">AWRI1</strain>
        <tissue evidence="10">Single Adult Female</tissue>
    </source>
</reference>
<comment type="subcellular location">
    <subcellularLocation>
        <location evidence="1">Cell membrane</location>
        <topology evidence="1">Multi-pass membrane protein</topology>
    </subcellularLocation>
</comment>
<evidence type="ECO:0000256" key="5">
    <source>
        <dbReference type="ARBA" id="ARBA00022692"/>
    </source>
</evidence>